<reference evidence="4 5" key="1">
    <citation type="submission" date="2018-11" db="EMBL/GenBank/DDBJ databases">
        <title>Whole genome sequence of Streptomyces paromomycinus NBRC 15454(T).</title>
        <authorList>
            <person name="Komaki H."/>
            <person name="Tamura T."/>
        </authorList>
    </citation>
    <scope>NUCLEOTIDE SEQUENCE [LARGE SCALE GENOMIC DNA]</scope>
    <source>
        <strain evidence="4 5">NBRC 15454</strain>
    </source>
</reference>
<name>A0A401WF78_STREY</name>
<sequence length="124" mass="12884">MNDIFRLTTRRAEGDLALAALAGDLDLTTAPALRAEALDLIGRGHRHLVLDLEAVSFCDSSGFNALVAIWRCAQEADGTLSLAAVSGRLARLLNITGLDTLLPAYPTAAAALAARRRGGEAGAS</sequence>
<evidence type="ECO:0000256" key="1">
    <source>
        <dbReference type="ARBA" id="ARBA00009013"/>
    </source>
</evidence>
<organism evidence="4 5">
    <name type="scientific">Streptomyces paromomycinus</name>
    <name type="common">Streptomyces rimosus subsp. paromomycinus</name>
    <dbReference type="NCBI Taxonomy" id="92743"/>
    <lineage>
        <taxon>Bacteria</taxon>
        <taxon>Bacillati</taxon>
        <taxon>Actinomycetota</taxon>
        <taxon>Actinomycetes</taxon>
        <taxon>Kitasatosporales</taxon>
        <taxon>Streptomycetaceae</taxon>
        <taxon>Streptomyces</taxon>
    </lineage>
</organism>
<evidence type="ECO:0000313" key="4">
    <source>
        <dbReference type="EMBL" id="GCD48004.1"/>
    </source>
</evidence>
<comment type="similarity">
    <text evidence="1 2">Belongs to the anti-sigma-factor antagonist family.</text>
</comment>
<evidence type="ECO:0000256" key="2">
    <source>
        <dbReference type="RuleBase" id="RU003749"/>
    </source>
</evidence>
<dbReference type="AlphaFoldDB" id="A0A401WF78"/>
<dbReference type="PANTHER" id="PTHR33495">
    <property type="entry name" value="ANTI-SIGMA FACTOR ANTAGONIST TM_1081-RELATED-RELATED"/>
    <property type="match status" value="1"/>
</dbReference>
<dbReference type="PANTHER" id="PTHR33495:SF2">
    <property type="entry name" value="ANTI-SIGMA FACTOR ANTAGONIST TM_1081-RELATED"/>
    <property type="match status" value="1"/>
</dbReference>
<dbReference type="CDD" id="cd07043">
    <property type="entry name" value="STAS_anti-anti-sigma_factors"/>
    <property type="match status" value="1"/>
</dbReference>
<dbReference type="GO" id="GO:0043856">
    <property type="term" value="F:anti-sigma factor antagonist activity"/>
    <property type="evidence" value="ECO:0007669"/>
    <property type="project" value="InterPro"/>
</dbReference>
<gene>
    <name evidence="4" type="primary">rsbV_7</name>
    <name evidence="4" type="ORF">GKJPGBOP_07800</name>
</gene>
<comment type="caution">
    <text evidence="4">The sequence shown here is derived from an EMBL/GenBank/DDBJ whole genome shotgun (WGS) entry which is preliminary data.</text>
</comment>
<dbReference type="PROSITE" id="PS50801">
    <property type="entry name" value="STAS"/>
    <property type="match status" value="1"/>
</dbReference>
<dbReference type="RefSeq" id="WP_125057998.1">
    <property type="nucleotide sequence ID" value="NZ_BHZD01000001.1"/>
</dbReference>
<dbReference type="Gene3D" id="3.30.750.24">
    <property type="entry name" value="STAS domain"/>
    <property type="match status" value="1"/>
</dbReference>
<dbReference type="NCBIfam" id="TIGR00377">
    <property type="entry name" value="ant_ant_sig"/>
    <property type="match status" value="1"/>
</dbReference>
<dbReference type="Pfam" id="PF01740">
    <property type="entry name" value="STAS"/>
    <property type="match status" value="1"/>
</dbReference>
<dbReference type="InterPro" id="IPR003658">
    <property type="entry name" value="Anti-sigma_ant"/>
</dbReference>
<dbReference type="InterPro" id="IPR036513">
    <property type="entry name" value="STAS_dom_sf"/>
</dbReference>
<accession>A0A401WF78</accession>
<protein>
    <recommendedName>
        <fullName evidence="2">Anti-sigma factor antagonist</fullName>
    </recommendedName>
</protein>
<dbReference type="EMBL" id="BHZD01000001">
    <property type="protein sequence ID" value="GCD48004.1"/>
    <property type="molecule type" value="Genomic_DNA"/>
</dbReference>
<dbReference type="Proteomes" id="UP000286746">
    <property type="component" value="Unassembled WGS sequence"/>
</dbReference>
<dbReference type="SUPFAM" id="SSF52091">
    <property type="entry name" value="SpoIIaa-like"/>
    <property type="match status" value="1"/>
</dbReference>
<dbReference type="InterPro" id="IPR002645">
    <property type="entry name" value="STAS_dom"/>
</dbReference>
<proteinExistence type="inferred from homology"/>
<keyword evidence="5" id="KW-1185">Reference proteome</keyword>
<evidence type="ECO:0000259" key="3">
    <source>
        <dbReference type="PROSITE" id="PS50801"/>
    </source>
</evidence>
<evidence type="ECO:0000313" key="5">
    <source>
        <dbReference type="Proteomes" id="UP000286746"/>
    </source>
</evidence>
<feature type="domain" description="STAS" evidence="3">
    <location>
        <begin position="15"/>
        <end position="115"/>
    </location>
</feature>